<evidence type="ECO:0000256" key="1">
    <source>
        <dbReference type="SAM" id="Phobius"/>
    </source>
</evidence>
<feature type="transmembrane region" description="Helical" evidence="1">
    <location>
        <begin position="54"/>
        <end position="73"/>
    </location>
</feature>
<keyword evidence="1" id="KW-1133">Transmembrane helix</keyword>
<keyword evidence="1" id="KW-0472">Membrane</keyword>
<keyword evidence="1" id="KW-0812">Transmembrane</keyword>
<gene>
    <name evidence="2" type="ORF">MNOR_LOCUS5802</name>
</gene>
<protein>
    <submittedName>
        <fullName evidence="2">Uncharacterized protein</fullName>
    </submittedName>
</protein>
<name>A0AAV2PXB0_MEGNR</name>
<dbReference type="EMBL" id="CAXKWB010002300">
    <property type="protein sequence ID" value="CAL4066555.1"/>
    <property type="molecule type" value="Genomic_DNA"/>
</dbReference>
<evidence type="ECO:0000313" key="3">
    <source>
        <dbReference type="Proteomes" id="UP001497623"/>
    </source>
</evidence>
<dbReference type="Proteomes" id="UP001497623">
    <property type="component" value="Unassembled WGS sequence"/>
</dbReference>
<organism evidence="2 3">
    <name type="scientific">Meganyctiphanes norvegica</name>
    <name type="common">Northern krill</name>
    <name type="synonym">Thysanopoda norvegica</name>
    <dbReference type="NCBI Taxonomy" id="48144"/>
    <lineage>
        <taxon>Eukaryota</taxon>
        <taxon>Metazoa</taxon>
        <taxon>Ecdysozoa</taxon>
        <taxon>Arthropoda</taxon>
        <taxon>Crustacea</taxon>
        <taxon>Multicrustacea</taxon>
        <taxon>Malacostraca</taxon>
        <taxon>Eumalacostraca</taxon>
        <taxon>Eucarida</taxon>
        <taxon>Euphausiacea</taxon>
        <taxon>Euphausiidae</taxon>
        <taxon>Meganyctiphanes</taxon>
    </lineage>
</organism>
<proteinExistence type="predicted"/>
<comment type="caution">
    <text evidence="2">The sequence shown here is derived from an EMBL/GenBank/DDBJ whole genome shotgun (WGS) entry which is preliminary data.</text>
</comment>
<dbReference type="AlphaFoldDB" id="A0AAV2PXB0"/>
<reference evidence="2 3" key="1">
    <citation type="submission" date="2024-05" db="EMBL/GenBank/DDBJ databases">
        <authorList>
            <person name="Wallberg A."/>
        </authorList>
    </citation>
    <scope>NUCLEOTIDE SEQUENCE [LARGE SCALE GENOMIC DNA]</scope>
</reference>
<accession>A0AAV2PXB0</accession>
<evidence type="ECO:0000313" key="2">
    <source>
        <dbReference type="EMBL" id="CAL4066555.1"/>
    </source>
</evidence>
<feature type="transmembrane region" description="Helical" evidence="1">
    <location>
        <begin position="79"/>
        <end position="97"/>
    </location>
</feature>
<sequence length="100" mass="12207">YLYHSAVELLVNIGTGCTHWLDKDCPSRFFPFNISFGYTAHFCFSHNSYHIFSLILRIMLYFCLFFYIFIGFYCIDVEHFLFIWILLEILYFYNAFYKLQ</sequence>
<feature type="non-terminal residue" evidence="2">
    <location>
        <position position="1"/>
    </location>
</feature>
<keyword evidence="3" id="KW-1185">Reference proteome</keyword>